<evidence type="ECO:0000313" key="2">
    <source>
        <dbReference type="EMBL" id="CDZ24412.1"/>
    </source>
</evidence>
<dbReference type="EMBL" id="LM995447">
    <property type="protein sequence ID" value="CDZ24412.1"/>
    <property type="molecule type" value="Genomic_DNA"/>
</dbReference>
<dbReference type="PATRIC" id="fig|29343.3.peg.1367"/>
<dbReference type="AlphaFoldDB" id="A0A078KPH5"/>
<protein>
    <recommendedName>
        <fullName evidence="1">Putative regulatory protein CCDG5_1298</fullName>
    </recommendedName>
</protein>
<evidence type="ECO:0000256" key="1">
    <source>
        <dbReference type="HAMAP-Rule" id="MF_01503"/>
    </source>
</evidence>
<reference evidence="3" key="1">
    <citation type="submission" date="2014-07" db="EMBL/GenBank/DDBJ databases">
        <authorList>
            <person name="Wibberg D."/>
        </authorList>
    </citation>
    <scope>NUCLEOTIDE SEQUENCE [LARGE SCALE GENOMIC DNA]</scope>
    <source>
        <strain evidence="3">DG5</strain>
    </source>
</reference>
<comment type="similarity">
    <text evidence="1">Belongs to the RemA family.</text>
</comment>
<dbReference type="HAMAP" id="MF_01503">
    <property type="entry name" value="RemA"/>
    <property type="match status" value="1"/>
</dbReference>
<dbReference type="Proteomes" id="UP000032431">
    <property type="component" value="Chromosome I"/>
</dbReference>
<dbReference type="PANTHER" id="PTHR38449:SF1">
    <property type="entry name" value="REGULATORY PROTEIN SSL2874-RELATED"/>
    <property type="match status" value="1"/>
</dbReference>
<dbReference type="NCBIfam" id="NF046064">
    <property type="entry name" value="MtxBflmRegRemA"/>
    <property type="match status" value="1"/>
</dbReference>
<name>A0A078KPH5_9FIRM</name>
<dbReference type="NCBIfam" id="NF003315">
    <property type="entry name" value="PRK04323.1"/>
    <property type="match status" value="1"/>
</dbReference>
<dbReference type="OrthoDB" id="5432174at2"/>
<dbReference type="PANTHER" id="PTHR38449">
    <property type="entry name" value="REGULATORY PROTEIN TM_1690-RELATED"/>
    <property type="match status" value="1"/>
</dbReference>
<dbReference type="InterPro" id="IPR007169">
    <property type="entry name" value="RemA-like"/>
</dbReference>
<gene>
    <name evidence="2" type="ORF">CCDG5_1298</name>
</gene>
<proteinExistence type="inferred from homology"/>
<keyword evidence="3" id="KW-1185">Reference proteome</keyword>
<organism evidence="2 3">
    <name type="scientific">[Clostridium] cellulosi</name>
    <dbReference type="NCBI Taxonomy" id="29343"/>
    <lineage>
        <taxon>Bacteria</taxon>
        <taxon>Bacillati</taxon>
        <taxon>Bacillota</taxon>
        <taxon>Clostridia</taxon>
        <taxon>Eubacteriales</taxon>
        <taxon>Oscillospiraceae</taxon>
        <taxon>Oscillospiraceae incertae sedis</taxon>
    </lineage>
</organism>
<dbReference type="HOGENOM" id="CLU_165326_0_0_9"/>
<dbReference type="KEGG" id="ccel:CCDG5_1298"/>
<dbReference type="Pfam" id="PF04025">
    <property type="entry name" value="RemA-like"/>
    <property type="match status" value="1"/>
</dbReference>
<accession>A0A078KPH5</accession>
<sequence length="91" mass="10020">MKLINIGFGNMVSANRMVAIVSPESAPIKRIIQNARDKAVLIDATYGRRTRAVIITDSDHVILSAVQPETVANRLADRDVSDDEAEIEEDE</sequence>
<dbReference type="STRING" id="29343.CCDG5_1298"/>
<evidence type="ECO:0000313" key="3">
    <source>
        <dbReference type="Proteomes" id="UP000032431"/>
    </source>
</evidence>